<evidence type="ECO:0000313" key="2">
    <source>
        <dbReference type="Proteomes" id="UP000018001"/>
    </source>
</evidence>
<keyword evidence="2" id="KW-1185">Reference proteome</keyword>
<dbReference type="EMBL" id="BAUL01000188">
    <property type="protein sequence ID" value="GAD97168.1"/>
    <property type="molecule type" value="Genomic_DNA"/>
</dbReference>
<dbReference type="Proteomes" id="UP000018001">
    <property type="component" value="Unassembled WGS sequence"/>
</dbReference>
<organism evidence="1 2">
    <name type="scientific">Byssochlamys spectabilis (strain No. 5 / NBRC 109023)</name>
    <name type="common">Paecilomyces variotii</name>
    <dbReference type="NCBI Taxonomy" id="1356009"/>
    <lineage>
        <taxon>Eukaryota</taxon>
        <taxon>Fungi</taxon>
        <taxon>Dikarya</taxon>
        <taxon>Ascomycota</taxon>
        <taxon>Pezizomycotina</taxon>
        <taxon>Eurotiomycetes</taxon>
        <taxon>Eurotiomycetidae</taxon>
        <taxon>Eurotiales</taxon>
        <taxon>Thermoascaceae</taxon>
        <taxon>Paecilomyces</taxon>
    </lineage>
</organism>
<accession>V5FYK1</accession>
<dbReference type="eggNOG" id="ENOG502TEII">
    <property type="taxonomic scope" value="Eukaryota"/>
</dbReference>
<dbReference type="OrthoDB" id="4406347at2759"/>
<gene>
    <name evidence="1" type="ORF">PVAR5_5839</name>
</gene>
<reference evidence="2" key="1">
    <citation type="journal article" date="2014" name="Genome Announc.">
        <title>Draft genome sequence of the formaldehyde-resistant fungus Byssochlamys spectabilis No. 5 (anamorph Paecilomyces variotii No. 5) (NBRC109023).</title>
        <authorList>
            <person name="Oka T."/>
            <person name="Ekino K."/>
            <person name="Fukuda K."/>
            <person name="Nomura Y."/>
        </authorList>
    </citation>
    <scope>NUCLEOTIDE SEQUENCE [LARGE SCALE GENOMIC DNA]</scope>
    <source>
        <strain evidence="2">No. 5 / NBRC 109023</strain>
    </source>
</reference>
<comment type="caution">
    <text evidence="1">The sequence shown here is derived from an EMBL/GenBank/DDBJ whole genome shotgun (WGS) entry which is preliminary data.</text>
</comment>
<name>V5FYK1_BYSSN</name>
<dbReference type="AlphaFoldDB" id="V5FYK1"/>
<sequence length="284" mass="32016">MEDQAQDQFERILARVHSLDDLSADVVVELRRISEGSLVLDKFKVPTAEYWNWLDKVGDDIRGVEYDAQNARIALKGGPGWMHEAASQLINSRLLRELEDRLSAATGSRYFLTGSTCCSLAGDFDGSTKQADASLMEYGAEWPAVILEVGISETTNKLYKDAERWLEGSLGQTKLVILVDVEETDKQHTLNDKWELSAADFQQMRHRALSRDILQWYHTKAISLVGTFKLSVHLWYSDGDRQCILNKAVFSPGNLIDLTTINDVPLRLEHLMPAGSDLDMSQHF</sequence>
<proteinExistence type="predicted"/>
<protein>
    <submittedName>
        <fullName evidence="1">Uncharacterized protein</fullName>
    </submittedName>
</protein>
<dbReference type="HOGENOM" id="CLU_891913_0_0_1"/>
<evidence type="ECO:0000313" key="1">
    <source>
        <dbReference type="EMBL" id="GAD97168.1"/>
    </source>
</evidence>
<dbReference type="InParanoid" id="V5FYK1"/>